<dbReference type="AlphaFoldDB" id="A0A653BEP3"/>
<feature type="transmembrane region" description="Helical" evidence="7">
    <location>
        <begin position="116"/>
        <end position="139"/>
    </location>
</feature>
<keyword evidence="5 7" id="KW-0472">Membrane</keyword>
<comment type="subcellular location">
    <subcellularLocation>
        <location evidence="1">Membrane</location>
        <topology evidence="1">Multi-pass membrane protein</topology>
    </subcellularLocation>
</comment>
<dbReference type="OrthoDB" id="3936150at2759"/>
<dbReference type="GO" id="GO:0022857">
    <property type="term" value="F:transmembrane transporter activity"/>
    <property type="evidence" value="ECO:0007669"/>
    <property type="project" value="InterPro"/>
</dbReference>
<dbReference type="Proteomes" id="UP000410492">
    <property type="component" value="Unassembled WGS sequence"/>
</dbReference>
<feature type="compositionally biased region" description="Basic and acidic residues" evidence="6">
    <location>
        <begin position="1"/>
        <end position="14"/>
    </location>
</feature>
<evidence type="ECO:0000256" key="6">
    <source>
        <dbReference type="SAM" id="MobiDB-lite"/>
    </source>
</evidence>
<feature type="transmembrane region" description="Helical" evidence="7">
    <location>
        <begin position="84"/>
        <end position="104"/>
    </location>
</feature>
<keyword evidence="4 7" id="KW-1133">Transmembrane helix</keyword>
<name>A0A653BEP3_CALMS</name>
<evidence type="ECO:0000313" key="10">
    <source>
        <dbReference type="Proteomes" id="UP000410492"/>
    </source>
</evidence>
<dbReference type="InterPro" id="IPR011701">
    <property type="entry name" value="MFS"/>
</dbReference>
<proteinExistence type="predicted"/>
<dbReference type="Gene3D" id="1.20.1250.20">
    <property type="entry name" value="MFS general substrate transporter like domains"/>
    <property type="match status" value="1"/>
</dbReference>
<dbReference type="SUPFAM" id="SSF103473">
    <property type="entry name" value="MFS general substrate transporter"/>
    <property type="match status" value="1"/>
</dbReference>
<feature type="transmembrane region" description="Helical" evidence="7">
    <location>
        <begin position="45"/>
        <end position="72"/>
    </location>
</feature>
<dbReference type="Pfam" id="PF07690">
    <property type="entry name" value="MFS_1"/>
    <property type="match status" value="1"/>
</dbReference>
<feature type="transmembrane region" description="Helical" evidence="7">
    <location>
        <begin position="213"/>
        <end position="231"/>
    </location>
</feature>
<evidence type="ECO:0000256" key="4">
    <source>
        <dbReference type="ARBA" id="ARBA00022989"/>
    </source>
</evidence>
<evidence type="ECO:0000256" key="3">
    <source>
        <dbReference type="ARBA" id="ARBA00022692"/>
    </source>
</evidence>
<dbReference type="PANTHER" id="PTHR23511">
    <property type="entry name" value="SYNAPTIC VESICLE GLYCOPROTEIN 2"/>
    <property type="match status" value="1"/>
</dbReference>
<keyword evidence="3 7" id="KW-0812">Transmembrane</keyword>
<evidence type="ECO:0000256" key="2">
    <source>
        <dbReference type="ARBA" id="ARBA00022448"/>
    </source>
</evidence>
<feature type="transmembrane region" description="Helical" evidence="7">
    <location>
        <begin position="430"/>
        <end position="452"/>
    </location>
</feature>
<dbReference type="GO" id="GO:0016020">
    <property type="term" value="C:membrane"/>
    <property type="evidence" value="ECO:0007669"/>
    <property type="project" value="UniProtKB-SubCell"/>
</dbReference>
<feature type="transmembrane region" description="Helical" evidence="7">
    <location>
        <begin position="407"/>
        <end position="424"/>
    </location>
</feature>
<keyword evidence="10" id="KW-1185">Reference proteome</keyword>
<dbReference type="PANTHER" id="PTHR23511:SF36">
    <property type="entry name" value="EG:BACR7A4.13 PROTEIN-RELATED"/>
    <property type="match status" value="1"/>
</dbReference>
<dbReference type="InterPro" id="IPR036259">
    <property type="entry name" value="MFS_trans_sf"/>
</dbReference>
<protein>
    <recommendedName>
        <fullName evidence="8">Major facilitator superfamily (MFS) profile domain-containing protein</fullName>
    </recommendedName>
</protein>
<organism evidence="9 10">
    <name type="scientific">Callosobruchus maculatus</name>
    <name type="common">Southern cowpea weevil</name>
    <name type="synonym">Pulse bruchid</name>
    <dbReference type="NCBI Taxonomy" id="64391"/>
    <lineage>
        <taxon>Eukaryota</taxon>
        <taxon>Metazoa</taxon>
        <taxon>Ecdysozoa</taxon>
        <taxon>Arthropoda</taxon>
        <taxon>Hexapoda</taxon>
        <taxon>Insecta</taxon>
        <taxon>Pterygota</taxon>
        <taxon>Neoptera</taxon>
        <taxon>Endopterygota</taxon>
        <taxon>Coleoptera</taxon>
        <taxon>Polyphaga</taxon>
        <taxon>Cucujiformia</taxon>
        <taxon>Chrysomeloidea</taxon>
        <taxon>Chrysomelidae</taxon>
        <taxon>Bruchinae</taxon>
        <taxon>Bruchini</taxon>
        <taxon>Callosobruchus</taxon>
    </lineage>
</organism>
<feature type="transmembrane region" description="Helical" evidence="7">
    <location>
        <begin position="493"/>
        <end position="513"/>
    </location>
</feature>
<feature type="transmembrane region" description="Helical" evidence="7">
    <location>
        <begin position="173"/>
        <end position="193"/>
    </location>
</feature>
<feature type="region of interest" description="Disordered" evidence="6">
    <location>
        <begin position="1"/>
        <end position="21"/>
    </location>
</feature>
<dbReference type="EMBL" id="CAACVG010000364">
    <property type="protein sequence ID" value="VEN33963.1"/>
    <property type="molecule type" value="Genomic_DNA"/>
</dbReference>
<feature type="domain" description="Major facilitator superfamily (MFS) profile" evidence="8">
    <location>
        <begin position="47"/>
        <end position="518"/>
    </location>
</feature>
<evidence type="ECO:0000256" key="1">
    <source>
        <dbReference type="ARBA" id="ARBA00004141"/>
    </source>
</evidence>
<keyword evidence="2" id="KW-0813">Transport</keyword>
<dbReference type="InterPro" id="IPR020846">
    <property type="entry name" value="MFS_dom"/>
</dbReference>
<evidence type="ECO:0000256" key="5">
    <source>
        <dbReference type="ARBA" id="ARBA00023136"/>
    </source>
</evidence>
<evidence type="ECO:0000256" key="7">
    <source>
        <dbReference type="SAM" id="Phobius"/>
    </source>
</evidence>
<feature type="transmembrane region" description="Helical" evidence="7">
    <location>
        <begin position="377"/>
        <end position="400"/>
    </location>
</feature>
<evidence type="ECO:0000313" key="9">
    <source>
        <dbReference type="EMBL" id="VEN33963.1"/>
    </source>
</evidence>
<gene>
    <name evidence="9" type="ORF">CALMAC_LOCUS329</name>
</gene>
<dbReference type="PROSITE" id="PS50850">
    <property type="entry name" value="MFS"/>
    <property type="match status" value="1"/>
</dbReference>
<accession>A0A653BEP3</accession>
<sequence length="522" mass="57221">MNTGLEDSKKEDKVSPSLGEPRGLDIKRATFEEAVEESGFGKFNLLLLLVLFFPCLSQVLETVNISYVLPIAQCDLGISLEDKGIIISISFIGMVISGFFWGVLSDSFGRKKVLVYGYLLNACFAMLGAFATSTTLIIISKFLGGFIISGPFSAAIAHTTEFHSKKYRSKVQLIRGMSISISNLVLPLLAWGILPNQWDFSIMEYNFHSWNVFLMVCATVPLIGGICYMFLPESPKYLMSQGKNNQALEVFRKVYAVNTGKEKSTFTYQNLIRETEISQDASLSPLQTMKNGVEQLKLIVHKPYASRMILACATSVLLTSSNNTFKLWLPQIFQSINDYQANHNGTGTDLCTMLEDLQPKVGAEEEICTVNTDNMSVYINSMIVAVTRLVCCLVCTYLIVWLGSKRLAIALPLLTGVFSAGLYFSRTSSVVLVLSALGSSIGSVADLVLMNITVEMFPTTLRTVAIALQLLTGRLGTLAGNITFPYLLNAGCAPPFAFVTILPLGCALLSFLFPNTDNKPLL</sequence>
<reference evidence="9 10" key="1">
    <citation type="submission" date="2019-01" db="EMBL/GenBank/DDBJ databases">
        <authorList>
            <person name="Sayadi A."/>
        </authorList>
    </citation>
    <scope>NUCLEOTIDE SEQUENCE [LARGE SCALE GENOMIC DNA]</scope>
</reference>
<evidence type="ECO:0000259" key="8">
    <source>
        <dbReference type="PROSITE" id="PS50850"/>
    </source>
</evidence>